<feature type="domain" description="GST C-terminal" evidence="2">
    <location>
        <begin position="83"/>
        <end position="212"/>
    </location>
</feature>
<dbReference type="InterPro" id="IPR036249">
    <property type="entry name" value="Thioredoxin-like_sf"/>
</dbReference>
<dbReference type="OMA" id="RFERENW"/>
<dbReference type="PANTHER" id="PTHR11571">
    <property type="entry name" value="GLUTATHIONE S-TRANSFERASE"/>
    <property type="match status" value="1"/>
</dbReference>
<keyword evidence="4" id="KW-1185">Reference proteome</keyword>
<dbReference type="SUPFAM" id="SSF47616">
    <property type="entry name" value="GST C-terminal domain-like"/>
    <property type="match status" value="1"/>
</dbReference>
<dbReference type="InterPro" id="IPR036282">
    <property type="entry name" value="Glutathione-S-Trfase_C_sf"/>
</dbReference>
<evidence type="ECO:0000313" key="4">
    <source>
        <dbReference type="Proteomes" id="UP000039865"/>
    </source>
</evidence>
<dbReference type="Pfam" id="PF14497">
    <property type="entry name" value="GST_C_3"/>
    <property type="match status" value="1"/>
</dbReference>
<dbReference type="InterPro" id="IPR004046">
    <property type="entry name" value="GST_C"/>
</dbReference>
<dbReference type="InParanoid" id="A0A078A8N2"/>
<dbReference type="PROSITE" id="PS50405">
    <property type="entry name" value="GST_CTER"/>
    <property type="match status" value="1"/>
</dbReference>
<dbReference type="SFLD" id="SFLDS00019">
    <property type="entry name" value="Glutathione_Transferase_(cytos"/>
    <property type="match status" value="1"/>
</dbReference>
<accession>A0A078A8N2</accession>
<dbReference type="GO" id="GO:0004364">
    <property type="term" value="F:glutathione transferase activity"/>
    <property type="evidence" value="ECO:0007669"/>
    <property type="project" value="TreeGrafter"/>
</dbReference>
<dbReference type="Gene3D" id="3.40.30.10">
    <property type="entry name" value="Glutaredoxin"/>
    <property type="match status" value="1"/>
</dbReference>
<dbReference type="InterPro" id="IPR050213">
    <property type="entry name" value="GST_superfamily"/>
</dbReference>
<dbReference type="OrthoDB" id="418591at2759"/>
<dbReference type="PANTHER" id="PTHR11571:SF150">
    <property type="entry name" value="GLUTATHIONE S-TRANSFERASE"/>
    <property type="match status" value="1"/>
</dbReference>
<dbReference type="Pfam" id="PF02798">
    <property type="entry name" value="GST_N"/>
    <property type="match status" value="1"/>
</dbReference>
<dbReference type="CDD" id="cd03039">
    <property type="entry name" value="GST_N_Sigma_like"/>
    <property type="match status" value="1"/>
</dbReference>
<dbReference type="InterPro" id="IPR010987">
    <property type="entry name" value="Glutathione-S-Trfase_C-like"/>
</dbReference>
<dbReference type="GO" id="GO:0006749">
    <property type="term" value="P:glutathione metabolic process"/>
    <property type="evidence" value="ECO:0007669"/>
    <property type="project" value="TreeGrafter"/>
</dbReference>
<proteinExistence type="predicted"/>
<organism evidence="3 4">
    <name type="scientific">Stylonychia lemnae</name>
    <name type="common">Ciliate</name>
    <dbReference type="NCBI Taxonomy" id="5949"/>
    <lineage>
        <taxon>Eukaryota</taxon>
        <taxon>Sar</taxon>
        <taxon>Alveolata</taxon>
        <taxon>Ciliophora</taxon>
        <taxon>Intramacronucleata</taxon>
        <taxon>Spirotrichea</taxon>
        <taxon>Stichotrichia</taxon>
        <taxon>Sporadotrichida</taxon>
        <taxon>Oxytrichidae</taxon>
        <taxon>Stylonychinae</taxon>
        <taxon>Stylonychia</taxon>
    </lineage>
</organism>
<dbReference type="InterPro" id="IPR040079">
    <property type="entry name" value="Glutathione_S-Trfase"/>
</dbReference>
<evidence type="ECO:0000259" key="1">
    <source>
        <dbReference type="PROSITE" id="PS50404"/>
    </source>
</evidence>
<dbReference type="AlphaFoldDB" id="A0A078A8N2"/>
<name>A0A078A8N2_STYLE</name>
<feature type="domain" description="GST N-terminal" evidence="1">
    <location>
        <begin position="2"/>
        <end position="81"/>
    </location>
</feature>
<dbReference type="PROSITE" id="PS50404">
    <property type="entry name" value="GST_NTER"/>
    <property type="match status" value="1"/>
</dbReference>
<dbReference type="SUPFAM" id="SSF52833">
    <property type="entry name" value="Thioredoxin-like"/>
    <property type="match status" value="1"/>
</dbReference>
<gene>
    <name evidence="3" type="primary">Contig3527.g3765</name>
    <name evidence="3" type="ORF">STYLEM_6849</name>
</gene>
<dbReference type="Gene3D" id="1.20.1050.10">
    <property type="match status" value="1"/>
</dbReference>
<dbReference type="Proteomes" id="UP000039865">
    <property type="component" value="Unassembled WGS sequence"/>
</dbReference>
<sequence length="212" mass="24123">MSSYKVHYFPGYGKAEPIRMLLAHAKIEFEDVHYTPETLPAAKASGNLEFGQMPVLEKDGKFYSQSQAILRFLGKELGYYPEDTYHGYLVDSTLDFINDLTNARFKANNHPEPETKKQLLADFYEKVLSNFFLAIQKRLEANSSPDKIVGDKVTIADIALAAIAYSFFLNENNLSKTEYQEVLNKFPKVLDYFNGLGELLKEYLAARAPSPW</sequence>
<protein>
    <submittedName>
        <fullName evidence="3">Glutathione s-transferase</fullName>
    </submittedName>
</protein>
<dbReference type="InterPro" id="IPR004045">
    <property type="entry name" value="Glutathione_S-Trfase_N"/>
</dbReference>
<keyword evidence="3" id="KW-0808">Transferase</keyword>
<evidence type="ECO:0000313" key="3">
    <source>
        <dbReference type="EMBL" id="CDW77882.1"/>
    </source>
</evidence>
<evidence type="ECO:0000259" key="2">
    <source>
        <dbReference type="PROSITE" id="PS50405"/>
    </source>
</evidence>
<reference evidence="3 4" key="1">
    <citation type="submission" date="2014-06" db="EMBL/GenBank/DDBJ databases">
        <authorList>
            <person name="Swart Estienne"/>
        </authorList>
    </citation>
    <scope>NUCLEOTIDE SEQUENCE [LARGE SCALE GENOMIC DNA]</scope>
    <source>
        <strain evidence="3 4">130c</strain>
    </source>
</reference>
<dbReference type="EMBL" id="CCKQ01006565">
    <property type="protein sequence ID" value="CDW77882.1"/>
    <property type="molecule type" value="Genomic_DNA"/>
</dbReference>